<evidence type="ECO:0000313" key="1">
    <source>
        <dbReference type="EMBL" id="KAG8197337.1"/>
    </source>
</evidence>
<dbReference type="AlphaFoldDB" id="A0AAV6VKK5"/>
<gene>
    <name evidence="1" type="ORF">JTE90_013464</name>
</gene>
<evidence type="ECO:0008006" key="3">
    <source>
        <dbReference type="Google" id="ProtNLM"/>
    </source>
</evidence>
<sequence length="109" mass="12201">MSLYNPPNNRPNFDCLLGGWVKDEMDNLFLYGDFNAYRRWGYDSTDPVGSIVENVIDLSPVEFVENRDGSPTFLSYRGATSHPGGAGHKLLVAELNSGEYREPLSLVRT</sequence>
<proteinExistence type="predicted"/>
<dbReference type="Gene3D" id="3.60.10.10">
    <property type="entry name" value="Endonuclease/exonuclease/phosphatase"/>
    <property type="match status" value="1"/>
</dbReference>
<accession>A0AAV6VKK5</accession>
<dbReference type="Proteomes" id="UP000827092">
    <property type="component" value="Unassembled WGS sequence"/>
</dbReference>
<protein>
    <recommendedName>
        <fullName evidence="3">Endonuclease/exonuclease/phosphatase domain-containing protein</fullName>
    </recommendedName>
</protein>
<comment type="caution">
    <text evidence="1">The sequence shown here is derived from an EMBL/GenBank/DDBJ whole genome shotgun (WGS) entry which is preliminary data.</text>
</comment>
<evidence type="ECO:0000313" key="2">
    <source>
        <dbReference type="Proteomes" id="UP000827092"/>
    </source>
</evidence>
<keyword evidence="2" id="KW-1185">Reference proteome</keyword>
<reference evidence="1 2" key="1">
    <citation type="journal article" date="2022" name="Nat. Ecol. Evol.">
        <title>A masculinizing supergene underlies an exaggerated male reproductive morph in a spider.</title>
        <authorList>
            <person name="Hendrickx F."/>
            <person name="De Corte Z."/>
            <person name="Sonet G."/>
            <person name="Van Belleghem S.M."/>
            <person name="Kostlbacher S."/>
            <person name="Vangestel C."/>
        </authorList>
    </citation>
    <scope>NUCLEOTIDE SEQUENCE [LARGE SCALE GENOMIC DNA]</scope>
    <source>
        <strain evidence="1">W744_W776</strain>
    </source>
</reference>
<dbReference type="SUPFAM" id="SSF56219">
    <property type="entry name" value="DNase I-like"/>
    <property type="match status" value="1"/>
</dbReference>
<name>A0AAV6VKK5_9ARAC</name>
<dbReference type="InterPro" id="IPR036691">
    <property type="entry name" value="Endo/exonu/phosph_ase_sf"/>
</dbReference>
<dbReference type="EMBL" id="JAFNEN010000056">
    <property type="protein sequence ID" value="KAG8197337.1"/>
    <property type="molecule type" value="Genomic_DNA"/>
</dbReference>
<organism evidence="1 2">
    <name type="scientific">Oedothorax gibbosus</name>
    <dbReference type="NCBI Taxonomy" id="931172"/>
    <lineage>
        <taxon>Eukaryota</taxon>
        <taxon>Metazoa</taxon>
        <taxon>Ecdysozoa</taxon>
        <taxon>Arthropoda</taxon>
        <taxon>Chelicerata</taxon>
        <taxon>Arachnida</taxon>
        <taxon>Araneae</taxon>
        <taxon>Araneomorphae</taxon>
        <taxon>Entelegynae</taxon>
        <taxon>Araneoidea</taxon>
        <taxon>Linyphiidae</taxon>
        <taxon>Erigoninae</taxon>
        <taxon>Oedothorax</taxon>
    </lineage>
</organism>